<evidence type="ECO:0000259" key="6">
    <source>
        <dbReference type="PROSITE" id="PS50011"/>
    </source>
</evidence>
<dbReference type="Gene3D" id="1.10.510.10">
    <property type="entry name" value="Transferase(Phosphotransferase) domain 1"/>
    <property type="match status" value="1"/>
</dbReference>
<dbReference type="EC" id="4.6.1.2" evidence="2"/>
<dbReference type="GO" id="GO:0004016">
    <property type="term" value="F:adenylate cyclase activity"/>
    <property type="evidence" value="ECO:0007669"/>
    <property type="project" value="TreeGrafter"/>
</dbReference>
<accession>A0A0N4WGE6</accession>
<dbReference type="WBParaSite" id="HPLM_0000987301-mRNA-1">
    <property type="protein sequence ID" value="HPLM_0000987301-mRNA-1"/>
    <property type="gene ID" value="HPLM_0000987301"/>
</dbReference>
<dbReference type="SUPFAM" id="SSF56112">
    <property type="entry name" value="Protein kinase-like (PK-like)"/>
    <property type="match status" value="1"/>
</dbReference>
<dbReference type="PANTHER" id="PTHR11920">
    <property type="entry name" value="GUANYLYL CYCLASE"/>
    <property type="match status" value="1"/>
</dbReference>
<evidence type="ECO:0000256" key="5">
    <source>
        <dbReference type="ARBA" id="ARBA00023293"/>
    </source>
</evidence>
<dbReference type="OrthoDB" id="1890790at2759"/>
<reference evidence="9" key="1">
    <citation type="submission" date="2017-02" db="UniProtKB">
        <authorList>
            <consortium name="WormBaseParasite"/>
        </authorList>
    </citation>
    <scope>IDENTIFICATION</scope>
</reference>
<keyword evidence="8" id="KW-1185">Reference proteome</keyword>
<dbReference type="AlphaFoldDB" id="A0A0N4WGE6"/>
<dbReference type="GO" id="GO:0007168">
    <property type="term" value="P:receptor guanylyl cyclase signaling pathway"/>
    <property type="evidence" value="ECO:0007669"/>
    <property type="project" value="TreeGrafter"/>
</dbReference>
<evidence type="ECO:0000256" key="3">
    <source>
        <dbReference type="ARBA" id="ARBA00022741"/>
    </source>
</evidence>
<comment type="catalytic activity">
    <reaction evidence="1">
        <text>GTP = 3',5'-cyclic GMP + diphosphate</text>
        <dbReference type="Rhea" id="RHEA:13665"/>
        <dbReference type="ChEBI" id="CHEBI:33019"/>
        <dbReference type="ChEBI" id="CHEBI:37565"/>
        <dbReference type="ChEBI" id="CHEBI:57746"/>
        <dbReference type="EC" id="4.6.1.2"/>
    </reaction>
</comment>
<dbReference type="InterPro" id="IPR028082">
    <property type="entry name" value="Peripla_BP_I"/>
</dbReference>
<dbReference type="SUPFAM" id="SSF53822">
    <property type="entry name" value="Periplasmic binding protein-like I"/>
    <property type="match status" value="1"/>
</dbReference>
<evidence type="ECO:0000256" key="1">
    <source>
        <dbReference type="ARBA" id="ARBA00001436"/>
    </source>
</evidence>
<dbReference type="EMBL" id="UZAF01017159">
    <property type="protein sequence ID" value="VDO38564.1"/>
    <property type="molecule type" value="Genomic_DNA"/>
</dbReference>
<keyword evidence="3" id="KW-0547">Nucleotide-binding</keyword>
<dbReference type="Gene3D" id="3.40.50.2300">
    <property type="match status" value="1"/>
</dbReference>
<reference evidence="7 8" key="2">
    <citation type="submission" date="2018-11" db="EMBL/GenBank/DDBJ databases">
        <authorList>
            <consortium name="Pathogen Informatics"/>
        </authorList>
    </citation>
    <scope>NUCLEOTIDE SEQUENCE [LARGE SCALE GENOMIC DNA]</scope>
    <source>
        <strain evidence="7 8">MHpl1</strain>
    </source>
</reference>
<dbReference type="Proteomes" id="UP000268014">
    <property type="component" value="Unassembled WGS sequence"/>
</dbReference>
<dbReference type="InterPro" id="IPR000719">
    <property type="entry name" value="Prot_kinase_dom"/>
</dbReference>
<proteinExistence type="predicted"/>
<dbReference type="STRING" id="6290.A0A0N4WGE6"/>
<evidence type="ECO:0000313" key="9">
    <source>
        <dbReference type="WBParaSite" id="HPLM_0000987301-mRNA-1"/>
    </source>
</evidence>
<dbReference type="GO" id="GO:0004672">
    <property type="term" value="F:protein kinase activity"/>
    <property type="evidence" value="ECO:0007669"/>
    <property type="project" value="InterPro"/>
</dbReference>
<evidence type="ECO:0000256" key="4">
    <source>
        <dbReference type="ARBA" id="ARBA00023239"/>
    </source>
</evidence>
<name>A0A0N4WGE6_HAEPC</name>
<evidence type="ECO:0000313" key="7">
    <source>
        <dbReference type="EMBL" id="VDO38564.1"/>
    </source>
</evidence>
<dbReference type="Pfam" id="PF00069">
    <property type="entry name" value="Pkinase"/>
    <property type="match status" value="1"/>
</dbReference>
<dbReference type="GO" id="GO:0004383">
    <property type="term" value="F:guanylate cyclase activity"/>
    <property type="evidence" value="ECO:0007669"/>
    <property type="project" value="UniProtKB-EC"/>
</dbReference>
<evidence type="ECO:0000256" key="2">
    <source>
        <dbReference type="ARBA" id="ARBA00012202"/>
    </source>
</evidence>
<sequence>MFLFFAGVEMVTWLSGFDKKTLIRTSVFNIKVSLLTDPTYNYARSVLETAQKDLLNSNPPLSPDFTFGILVDSSKCEVGINSLSSLATLAQNYYQDNSQAVFGPTCYDGKMMTRSTFNIAENVLAVLKAAKWDQIAIVTCGDCYNDLSDVQARLVLLNEFDQGVQRFELSGSKRHKNTNSDHIFQVLERYLLGRHGCVASSNQSSRKYPWANNAAILPLFNRTYVANVMEVLELYESLFVFAYALRLEYQSNPSGQYNATVLRPRLNYVPNGPFGAIYFNDNTQRIAPYSFGYINDSGYNYIAKPEIDRECSSGTCLKLNLSHLNLPLREDMPTCGFNGELCDQTGKHIESMQMPWAIAYPTLKFIDLDISSHGSQQLSVLSLNEHMETKVKMRDFLRTRQLATINQTYVLVETIALKERLIKHSSHENVNPFIGISYDSTRLYVLWTHCFRGSLAEQIFGRKDERATFDNNFRGAFVRDILKGLDYIHNSSIGYHGSLTTGHCLIDSHWILKVSGFGVSRMLFRMKNSGVIGTEDGRPFIPNGDLHYFAPEIRSELRSHMYSNKFEGLQITNALGKVIHFCFGQILVNFFSKVNMEQA</sequence>
<feature type="domain" description="Protein kinase" evidence="6">
    <location>
        <begin position="263"/>
        <end position="599"/>
    </location>
</feature>
<dbReference type="PANTHER" id="PTHR11920:SF485">
    <property type="entry name" value="RECEPTOR-TYPE GUANYLATE CYCLASE DAF-11"/>
    <property type="match status" value="1"/>
</dbReference>
<gene>
    <name evidence="7" type="ORF">HPLM_LOCUS9865</name>
</gene>
<keyword evidence="4" id="KW-0456">Lyase</keyword>
<evidence type="ECO:0000313" key="8">
    <source>
        <dbReference type="Proteomes" id="UP000268014"/>
    </source>
</evidence>
<dbReference type="GO" id="GO:0005524">
    <property type="term" value="F:ATP binding"/>
    <property type="evidence" value="ECO:0007669"/>
    <property type="project" value="InterPro"/>
</dbReference>
<dbReference type="GO" id="GO:0001653">
    <property type="term" value="F:peptide receptor activity"/>
    <property type="evidence" value="ECO:0007669"/>
    <property type="project" value="TreeGrafter"/>
</dbReference>
<dbReference type="PROSITE" id="PS50011">
    <property type="entry name" value="PROTEIN_KINASE_DOM"/>
    <property type="match status" value="1"/>
</dbReference>
<protein>
    <recommendedName>
        <fullName evidence="2">guanylate cyclase</fullName>
        <ecNumber evidence="2">4.6.1.2</ecNumber>
    </recommendedName>
</protein>
<dbReference type="InterPro" id="IPR050401">
    <property type="entry name" value="Cyclic_nucleotide_synthase"/>
</dbReference>
<dbReference type="GO" id="GO:0005886">
    <property type="term" value="C:plasma membrane"/>
    <property type="evidence" value="ECO:0007669"/>
    <property type="project" value="TreeGrafter"/>
</dbReference>
<keyword evidence="5" id="KW-0141">cGMP biosynthesis</keyword>
<organism evidence="9">
    <name type="scientific">Haemonchus placei</name>
    <name type="common">Barber's pole worm</name>
    <dbReference type="NCBI Taxonomy" id="6290"/>
    <lineage>
        <taxon>Eukaryota</taxon>
        <taxon>Metazoa</taxon>
        <taxon>Ecdysozoa</taxon>
        <taxon>Nematoda</taxon>
        <taxon>Chromadorea</taxon>
        <taxon>Rhabditida</taxon>
        <taxon>Rhabditina</taxon>
        <taxon>Rhabditomorpha</taxon>
        <taxon>Strongyloidea</taxon>
        <taxon>Trichostrongylidae</taxon>
        <taxon>Haemonchus</taxon>
    </lineage>
</organism>
<dbReference type="InterPro" id="IPR011009">
    <property type="entry name" value="Kinase-like_dom_sf"/>
</dbReference>